<evidence type="ECO:0000313" key="3">
    <source>
        <dbReference type="Proteomes" id="UP000729402"/>
    </source>
</evidence>
<feature type="compositionally biased region" description="Low complexity" evidence="1">
    <location>
        <begin position="13"/>
        <end position="26"/>
    </location>
</feature>
<evidence type="ECO:0000313" key="2">
    <source>
        <dbReference type="EMBL" id="KAG8060026.1"/>
    </source>
</evidence>
<sequence length="123" mass="13392">MTILSRDFPTGPSASQGRASGGSSSALDLAPHFLKGLTRPPHTQERTQVPQAVTMRQPGRSSQVTASQNSETSYRLLAVERSVEKRMPFVDREYTVQDLAVLEAFDGVDDSLFSAGRASQRLP</sequence>
<dbReference type="EMBL" id="JAAALK010000287">
    <property type="protein sequence ID" value="KAG8060026.1"/>
    <property type="molecule type" value="Genomic_DNA"/>
</dbReference>
<proteinExistence type="predicted"/>
<reference evidence="2" key="2">
    <citation type="submission" date="2021-02" db="EMBL/GenBank/DDBJ databases">
        <authorList>
            <person name="Kimball J.A."/>
            <person name="Haas M.W."/>
            <person name="Macchietto M."/>
            <person name="Kono T."/>
            <person name="Duquette J."/>
            <person name="Shao M."/>
        </authorList>
    </citation>
    <scope>NUCLEOTIDE SEQUENCE</scope>
    <source>
        <tissue evidence="2">Fresh leaf tissue</tissue>
    </source>
</reference>
<gene>
    <name evidence="2" type="ORF">GUJ93_ZPchr0002g23742</name>
</gene>
<accession>A0A8J5RSV3</accession>
<reference evidence="2" key="1">
    <citation type="journal article" date="2021" name="bioRxiv">
        <title>Whole Genome Assembly and Annotation of Northern Wild Rice, Zizania palustris L., Supports a Whole Genome Duplication in the Zizania Genus.</title>
        <authorList>
            <person name="Haas M."/>
            <person name="Kono T."/>
            <person name="Macchietto M."/>
            <person name="Millas R."/>
            <person name="McGilp L."/>
            <person name="Shao M."/>
            <person name="Duquette J."/>
            <person name="Hirsch C.N."/>
            <person name="Kimball J."/>
        </authorList>
    </citation>
    <scope>NUCLEOTIDE SEQUENCE</scope>
    <source>
        <tissue evidence="2">Fresh leaf tissue</tissue>
    </source>
</reference>
<dbReference type="Proteomes" id="UP000729402">
    <property type="component" value="Unassembled WGS sequence"/>
</dbReference>
<name>A0A8J5RSV3_ZIZPA</name>
<keyword evidence="3" id="KW-1185">Reference proteome</keyword>
<organism evidence="2 3">
    <name type="scientific">Zizania palustris</name>
    <name type="common">Northern wild rice</name>
    <dbReference type="NCBI Taxonomy" id="103762"/>
    <lineage>
        <taxon>Eukaryota</taxon>
        <taxon>Viridiplantae</taxon>
        <taxon>Streptophyta</taxon>
        <taxon>Embryophyta</taxon>
        <taxon>Tracheophyta</taxon>
        <taxon>Spermatophyta</taxon>
        <taxon>Magnoliopsida</taxon>
        <taxon>Liliopsida</taxon>
        <taxon>Poales</taxon>
        <taxon>Poaceae</taxon>
        <taxon>BOP clade</taxon>
        <taxon>Oryzoideae</taxon>
        <taxon>Oryzeae</taxon>
        <taxon>Zizaniinae</taxon>
        <taxon>Zizania</taxon>
    </lineage>
</organism>
<feature type="region of interest" description="Disordered" evidence="1">
    <location>
        <begin position="1"/>
        <end position="72"/>
    </location>
</feature>
<evidence type="ECO:0000256" key="1">
    <source>
        <dbReference type="SAM" id="MobiDB-lite"/>
    </source>
</evidence>
<feature type="compositionally biased region" description="Polar residues" evidence="1">
    <location>
        <begin position="59"/>
        <end position="72"/>
    </location>
</feature>
<comment type="caution">
    <text evidence="2">The sequence shown here is derived from an EMBL/GenBank/DDBJ whole genome shotgun (WGS) entry which is preliminary data.</text>
</comment>
<protein>
    <submittedName>
        <fullName evidence="2">Uncharacterized protein</fullName>
    </submittedName>
</protein>
<dbReference type="AlphaFoldDB" id="A0A8J5RSV3"/>